<feature type="domain" description="BMC" evidence="6">
    <location>
        <begin position="4"/>
        <end position="88"/>
    </location>
</feature>
<dbReference type="PANTHER" id="PTHR33941">
    <property type="entry name" value="PROPANEDIOL UTILIZATION PROTEIN PDUA"/>
    <property type="match status" value="1"/>
</dbReference>
<dbReference type="RefSeq" id="WP_115457873.1">
    <property type="nucleotide sequence ID" value="NZ_QRAP01000003.1"/>
</dbReference>
<dbReference type="CDD" id="cd07045">
    <property type="entry name" value="BMC_CcmK_like"/>
    <property type="match status" value="1"/>
</dbReference>
<dbReference type="Proteomes" id="UP000254848">
    <property type="component" value="Unassembled WGS sequence"/>
</dbReference>
<evidence type="ECO:0000256" key="1">
    <source>
        <dbReference type="ARBA" id="ARBA00004836"/>
    </source>
</evidence>
<dbReference type="InterPro" id="IPR000249">
    <property type="entry name" value="BMC_dom"/>
</dbReference>
<dbReference type="PROSITE" id="PS51930">
    <property type="entry name" value="BMC_2"/>
    <property type="match status" value="1"/>
</dbReference>
<dbReference type="InterPro" id="IPR044872">
    <property type="entry name" value="CcmK/CsoS1_BMC"/>
</dbReference>
<gene>
    <name evidence="7" type="ORF">C8D90_10361</name>
</gene>
<evidence type="ECO:0000256" key="3">
    <source>
        <dbReference type="ARBA" id="ARBA00024322"/>
    </source>
</evidence>
<comment type="caution">
    <text evidence="7">The sequence shown here is derived from an EMBL/GenBank/DDBJ whole genome shotgun (WGS) entry which is preliminary data.</text>
</comment>
<protein>
    <recommendedName>
        <fullName evidence="5">Bacterial microcompartment protein homohexamer</fullName>
    </recommendedName>
</protein>
<reference evidence="7 8" key="1">
    <citation type="submission" date="2018-07" db="EMBL/GenBank/DDBJ databases">
        <title>Genomic Encyclopedia of Type Strains, Phase IV (KMG-IV): sequencing the most valuable type-strain genomes for metagenomic binning, comparative biology and taxonomic classification.</title>
        <authorList>
            <person name="Goeker M."/>
        </authorList>
    </citation>
    <scope>NUCLEOTIDE SEQUENCE [LARGE SCALE GENOMIC DNA]</scope>
    <source>
        <strain evidence="7 8">DSM 103736</strain>
    </source>
</reference>
<comment type="pathway">
    <text evidence="1">Polyol metabolism; 1,2-propanediol degradation.</text>
</comment>
<keyword evidence="8" id="KW-1185">Reference proteome</keyword>
<dbReference type="Gene3D" id="3.30.70.1710">
    <property type="match status" value="1"/>
</dbReference>
<dbReference type="OrthoDB" id="9812608at2"/>
<dbReference type="Pfam" id="PF00936">
    <property type="entry name" value="BMC"/>
    <property type="match status" value="1"/>
</dbReference>
<organism evidence="7 8">
    <name type="scientific">Enterobacillus tribolii</name>
    <dbReference type="NCBI Taxonomy" id="1487935"/>
    <lineage>
        <taxon>Bacteria</taxon>
        <taxon>Pseudomonadati</taxon>
        <taxon>Pseudomonadota</taxon>
        <taxon>Gammaproteobacteria</taxon>
        <taxon>Enterobacterales</taxon>
        <taxon>Hafniaceae</taxon>
        <taxon>Enterobacillus</taxon>
    </lineage>
</organism>
<dbReference type="AlphaFoldDB" id="A0A370QU19"/>
<evidence type="ECO:0000313" key="8">
    <source>
        <dbReference type="Proteomes" id="UP000254848"/>
    </source>
</evidence>
<proteinExistence type="inferred from homology"/>
<name>A0A370QU19_9GAMM</name>
<evidence type="ECO:0000259" key="6">
    <source>
        <dbReference type="PROSITE" id="PS51930"/>
    </source>
</evidence>
<evidence type="ECO:0000256" key="2">
    <source>
        <dbReference type="ARBA" id="ARBA00023780"/>
    </source>
</evidence>
<dbReference type="InterPro" id="IPR037233">
    <property type="entry name" value="CcmK-like_sf"/>
</dbReference>
<dbReference type="PANTHER" id="PTHR33941:SF11">
    <property type="entry name" value="BACTERIAL MICROCOMPARTMENT SHELL PROTEIN PDUJ"/>
    <property type="match status" value="1"/>
</dbReference>
<evidence type="ECO:0000313" key="7">
    <source>
        <dbReference type="EMBL" id="RDK92671.1"/>
    </source>
</evidence>
<dbReference type="SUPFAM" id="SSF143414">
    <property type="entry name" value="CcmK-like"/>
    <property type="match status" value="1"/>
</dbReference>
<dbReference type="EMBL" id="QRAP01000003">
    <property type="protein sequence ID" value="RDK92671.1"/>
    <property type="molecule type" value="Genomic_DNA"/>
</dbReference>
<accession>A0A370QU19</accession>
<dbReference type="SMART" id="SM00877">
    <property type="entry name" value="BMC"/>
    <property type="match status" value="1"/>
</dbReference>
<evidence type="ECO:0000256" key="5">
    <source>
        <dbReference type="ARBA" id="ARBA00042636"/>
    </source>
</evidence>
<comment type="similarity">
    <text evidence="2">Belongs to the bacterial microcompartments protein family. CsoS1 subfamily.</text>
</comment>
<dbReference type="PROSITE" id="PS01139">
    <property type="entry name" value="BMC_1"/>
    <property type="match status" value="1"/>
</dbReference>
<dbReference type="GO" id="GO:0031469">
    <property type="term" value="C:bacterial microcompartment"/>
    <property type="evidence" value="ECO:0007669"/>
    <property type="project" value="UniProtKB-SubCell"/>
</dbReference>
<sequence length="94" mass="9526">MGDALGLIETKGLVACIEAADAMCKAANVDLIGYENVGSGLVTAMVKGDVGAVKAAVDSGVEAAQRIGEVVTSLVIARPHGDIQKIVAQYKVAE</sequence>
<comment type="subcellular location">
    <subcellularLocation>
        <location evidence="3">Bacterial microcompartment</location>
    </subcellularLocation>
</comment>
<dbReference type="InterPro" id="IPR020808">
    <property type="entry name" value="Bact_microcomp_CS"/>
</dbReference>
<evidence type="ECO:0000256" key="4">
    <source>
        <dbReference type="ARBA" id="ARBA00024446"/>
    </source>
</evidence>
<dbReference type="InterPro" id="IPR050575">
    <property type="entry name" value="BMC_shell"/>
</dbReference>
<keyword evidence="4" id="KW-1283">Bacterial microcompartment</keyword>